<evidence type="ECO:0000313" key="2">
    <source>
        <dbReference type="Proteomes" id="UP000789405"/>
    </source>
</evidence>
<proteinExistence type="predicted"/>
<organism evidence="1 2">
    <name type="scientific">Dentiscutata erythropus</name>
    <dbReference type="NCBI Taxonomy" id="1348616"/>
    <lineage>
        <taxon>Eukaryota</taxon>
        <taxon>Fungi</taxon>
        <taxon>Fungi incertae sedis</taxon>
        <taxon>Mucoromycota</taxon>
        <taxon>Glomeromycotina</taxon>
        <taxon>Glomeromycetes</taxon>
        <taxon>Diversisporales</taxon>
        <taxon>Gigasporaceae</taxon>
        <taxon>Dentiscutata</taxon>
    </lineage>
</organism>
<comment type="caution">
    <text evidence="1">The sequence shown here is derived from an EMBL/GenBank/DDBJ whole genome shotgun (WGS) entry which is preliminary data.</text>
</comment>
<accession>A0A9N9H4U9</accession>
<dbReference type="EMBL" id="CAJVPY010006130">
    <property type="protein sequence ID" value="CAG8656808.1"/>
    <property type="molecule type" value="Genomic_DNA"/>
</dbReference>
<dbReference type="AlphaFoldDB" id="A0A9N9H4U9"/>
<name>A0A9N9H4U9_9GLOM</name>
<protein>
    <submittedName>
        <fullName evidence="1">1845_t:CDS:1</fullName>
    </submittedName>
</protein>
<evidence type="ECO:0000313" key="1">
    <source>
        <dbReference type="EMBL" id="CAG8656808.1"/>
    </source>
</evidence>
<dbReference type="OrthoDB" id="2436309at2759"/>
<sequence>MNIPKAKAYIETRVLVAPMDYPGQLHIWCGIICHIKNGNSSGILEQILHVVPMIGSLHVLAQKPKSYKINLILKIVSQGWSQVRSIIV</sequence>
<reference evidence="1" key="1">
    <citation type="submission" date="2021-06" db="EMBL/GenBank/DDBJ databases">
        <authorList>
            <person name="Kallberg Y."/>
            <person name="Tangrot J."/>
            <person name="Rosling A."/>
        </authorList>
    </citation>
    <scope>NUCLEOTIDE SEQUENCE</scope>
    <source>
        <strain evidence="1">MA453B</strain>
    </source>
</reference>
<keyword evidence="2" id="KW-1185">Reference proteome</keyword>
<dbReference type="Proteomes" id="UP000789405">
    <property type="component" value="Unassembled WGS sequence"/>
</dbReference>
<gene>
    <name evidence="1" type="ORF">DERYTH_LOCUS10490</name>
</gene>